<gene>
    <name evidence="1" type="ORF">MMDA13_gp60</name>
</gene>
<sequence length="46" mass="5025">MLSDLPPDAQVLRMGGEYNGDERRVVHVAYRKDGGLGVQPNTVLIS</sequence>
<protein>
    <submittedName>
        <fullName evidence="1">Uncharacterized protein</fullName>
    </submittedName>
</protein>
<organism evidence="1 2">
    <name type="scientific">Sphingomonas phage vB_StuS_MMDA13</name>
    <dbReference type="NCBI Taxonomy" id="2686378"/>
    <lineage>
        <taxon>Viruses</taxon>
        <taxon>Duplodnaviria</taxon>
        <taxon>Heunggongvirae</taxon>
        <taxon>Uroviricota</taxon>
        <taxon>Caudoviricetes</taxon>
        <taxon>Queuovirinae</taxon>
        <taxon>Torvergatavirus</taxon>
        <taxon>Torvergatavirus MMDA13</taxon>
    </lineage>
</organism>
<accession>A0A7G3PKK6</accession>
<name>A0A7G3PKK6_9CAUD</name>
<evidence type="ECO:0000313" key="1">
    <source>
        <dbReference type="EMBL" id="QHB80493.1"/>
    </source>
</evidence>
<dbReference type="Proteomes" id="UP000515820">
    <property type="component" value="Segment"/>
</dbReference>
<evidence type="ECO:0000313" key="2">
    <source>
        <dbReference type="Proteomes" id="UP000515820"/>
    </source>
</evidence>
<proteinExistence type="predicted"/>
<reference evidence="1 2" key="1">
    <citation type="journal article" date="2020" name="Viruses">
        <title>Characterization of vB_StuS_MMDA13, a Newly Discovered Bacteriophage Infecting the Agar-Degrading Species Sphingomonas turrisvirgatae.</title>
        <authorList>
            <person name="Marmo P."/>
            <person name="Thaller M.C."/>
            <person name="Di Lallo G."/>
            <person name="Henrici De Angelis L."/>
            <person name="Poerio N."/>
            <person name="De Santis F."/>
            <person name="Fraziano M."/>
            <person name="Migliore L."/>
            <person name="D'Andrea M.M."/>
        </authorList>
    </citation>
    <scope>NUCLEOTIDE SEQUENCE [LARGE SCALE GENOMIC DNA]</scope>
</reference>
<dbReference type="EMBL" id="MN820898">
    <property type="protein sequence ID" value="QHB80493.1"/>
    <property type="molecule type" value="Genomic_DNA"/>
</dbReference>
<keyword evidence="2" id="KW-1185">Reference proteome</keyword>